<evidence type="ECO:0000313" key="4">
    <source>
        <dbReference type="Proteomes" id="UP001597280"/>
    </source>
</evidence>
<dbReference type="Proteomes" id="UP001597280">
    <property type="component" value="Unassembled WGS sequence"/>
</dbReference>
<keyword evidence="2" id="KW-0472">Membrane</keyword>
<keyword evidence="4" id="KW-1185">Reference proteome</keyword>
<feature type="transmembrane region" description="Helical" evidence="2">
    <location>
        <begin position="121"/>
        <end position="138"/>
    </location>
</feature>
<proteinExistence type="predicted"/>
<comment type="caution">
    <text evidence="3">The sequence shown here is derived from an EMBL/GenBank/DDBJ whole genome shotgun (WGS) entry which is preliminary data.</text>
</comment>
<sequence>MSSAVRAGDGLPAPEDPRPRGPHRALLPLGIALGGAGLALLVQQVFDPFRTDIPLCAVYHLTGLYCPGCGATRAVHALLDGDPLLALRNNVLIVVALPVVAAGLVLWTARRVQGRTLGPPPQVVVVLLAVLALVFAVLRNIPAFWFIAPTSLIGA</sequence>
<evidence type="ECO:0000256" key="2">
    <source>
        <dbReference type="SAM" id="Phobius"/>
    </source>
</evidence>
<feature type="transmembrane region" description="Helical" evidence="2">
    <location>
        <begin position="58"/>
        <end position="79"/>
    </location>
</feature>
<keyword evidence="2" id="KW-0812">Transmembrane</keyword>
<name>A0ABW4PZY5_9MICO</name>
<accession>A0ABW4PZY5</accession>
<evidence type="ECO:0000256" key="1">
    <source>
        <dbReference type="SAM" id="MobiDB-lite"/>
    </source>
</evidence>
<evidence type="ECO:0000313" key="3">
    <source>
        <dbReference type="EMBL" id="MFD1835704.1"/>
    </source>
</evidence>
<feature type="transmembrane region" description="Helical" evidence="2">
    <location>
        <begin position="25"/>
        <end position="46"/>
    </location>
</feature>
<feature type="region of interest" description="Disordered" evidence="1">
    <location>
        <begin position="1"/>
        <end position="21"/>
    </location>
</feature>
<organism evidence="3 4">
    <name type="scientific">Brachybacterium rhamnosum</name>
    <dbReference type="NCBI Taxonomy" id="173361"/>
    <lineage>
        <taxon>Bacteria</taxon>
        <taxon>Bacillati</taxon>
        <taxon>Actinomycetota</taxon>
        <taxon>Actinomycetes</taxon>
        <taxon>Micrococcales</taxon>
        <taxon>Dermabacteraceae</taxon>
        <taxon>Brachybacterium</taxon>
    </lineage>
</organism>
<dbReference type="InterPro" id="IPR021215">
    <property type="entry name" value="DUF2752"/>
</dbReference>
<reference evidence="4" key="1">
    <citation type="journal article" date="2019" name="Int. J. Syst. Evol. Microbiol.">
        <title>The Global Catalogue of Microorganisms (GCM) 10K type strain sequencing project: providing services to taxonomists for standard genome sequencing and annotation.</title>
        <authorList>
            <consortium name="The Broad Institute Genomics Platform"/>
            <consortium name="The Broad Institute Genome Sequencing Center for Infectious Disease"/>
            <person name="Wu L."/>
            <person name="Ma J."/>
        </authorList>
    </citation>
    <scope>NUCLEOTIDE SEQUENCE [LARGE SCALE GENOMIC DNA]</scope>
    <source>
        <strain evidence="4">JCM 11650</strain>
    </source>
</reference>
<protein>
    <submittedName>
        <fullName evidence="3">DUF2752 domain-containing protein</fullName>
    </submittedName>
</protein>
<dbReference type="Pfam" id="PF10825">
    <property type="entry name" value="DUF2752"/>
    <property type="match status" value="1"/>
</dbReference>
<keyword evidence="2" id="KW-1133">Transmembrane helix</keyword>
<dbReference type="RefSeq" id="WP_137770879.1">
    <property type="nucleotide sequence ID" value="NZ_BAAAIS010000003.1"/>
</dbReference>
<gene>
    <name evidence="3" type="ORF">ACFSDA_11555</name>
</gene>
<dbReference type="EMBL" id="JBHUFL010000003">
    <property type="protein sequence ID" value="MFD1835704.1"/>
    <property type="molecule type" value="Genomic_DNA"/>
</dbReference>
<feature type="transmembrane region" description="Helical" evidence="2">
    <location>
        <begin position="91"/>
        <end position="109"/>
    </location>
</feature>